<protein>
    <recommendedName>
        <fullName evidence="4">DUF2892 domain-containing protein</fullName>
    </recommendedName>
</protein>
<dbReference type="EMBL" id="RXIA01000025">
    <property type="protein sequence ID" value="RVU70258.1"/>
    <property type="molecule type" value="Genomic_DNA"/>
</dbReference>
<evidence type="ECO:0000256" key="1">
    <source>
        <dbReference type="SAM" id="Phobius"/>
    </source>
</evidence>
<dbReference type="RefSeq" id="WP_103662311.1">
    <property type="nucleotide sequence ID" value="NZ_ML136893.1"/>
</dbReference>
<keyword evidence="1" id="KW-0812">Transmembrane</keyword>
<gene>
    <name evidence="2" type="ORF">EJK17_08695</name>
</gene>
<evidence type="ECO:0000313" key="2">
    <source>
        <dbReference type="EMBL" id="RVU70258.1"/>
    </source>
</evidence>
<dbReference type="Proteomes" id="UP000288291">
    <property type="component" value="Unassembled WGS sequence"/>
</dbReference>
<sequence length="63" mass="7493">MLSVWRKAIPRIIWLFVILAICFYNSHNLWVRLFGVAVVIIDIPLIYFEEKKKLAKKDETDSK</sequence>
<keyword evidence="3" id="KW-1185">Reference proteome</keyword>
<feature type="transmembrane region" description="Helical" evidence="1">
    <location>
        <begin position="33"/>
        <end position="48"/>
    </location>
</feature>
<name>A0A437STM1_9LACO</name>
<feature type="transmembrane region" description="Helical" evidence="1">
    <location>
        <begin position="12"/>
        <end position="27"/>
    </location>
</feature>
<evidence type="ECO:0008006" key="4">
    <source>
        <dbReference type="Google" id="ProtNLM"/>
    </source>
</evidence>
<organism evidence="2 3">
    <name type="scientific">Lactobacillus xujianguonis</name>
    <dbReference type="NCBI Taxonomy" id="2495899"/>
    <lineage>
        <taxon>Bacteria</taxon>
        <taxon>Bacillati</taxon>
        <taxon>Bacillota</taxon>
        <taxon>Bacilli</taxon>
        <taxon>Lactobacillales</taxon>
        <taxon>Lactobacillaceae</taxon>
        <taxon>Lactobacillus</taxon>
    </lineage>
</organism>
<proteinExistence type="predicted"/>
<evidence type="ECO:0000313" key="3">
    <source>
        <dbReference type="Proteomes" id="UP000288291"/>
    </source>
</evidence>
<accession>A0A437STM1</accession>
<comment type="caution">
    <text evidence="2">The sequence shown here is derived from an EMBL/GenBank/DDBJ whole genome shotgun (WGS) entry which is preliminary data.</text>
</comment>
<keyword evidence="1" id="KW-1133">Transmembrane helix</keyword>
<dbReference type="AlphaFoldDB" id="A0A437STM1"/>
<keyword evidence="1" id="KW-0472">Membrane</keyword>
<reference evidence="2 3" key="1">
    <citation type="submission" date="2018-12" db="EMBL/GenBank/DDBJ databases">
        <authorList>
            <person name="Meng J."/>
        </authorList>
    </citation>
    <scope>NUCLEOTIDE SEQUENCE [LARGE SCALE GENOMIC DNA]</scope>
    <source>
        <strain evidence="2 3">HT111-2</strain>
    </source>
</reference>